<dbReference type="EMBL" id="JBHGVX010000001">
    <property type="protein sequence ID" value="KAL1799906.1"/>
    <property type="molecule type" value="Genomic_DNA"/>
</dbReference>
<dbReference type="Proteomes" id="UP001578633">
    <property type="component" value="Chromosome 1"/>
</dbReference>
<feature type="compositionally biased region" description="Basic and acidic residues" evidence="1">
    <location>
        <begin position="130"/>
        <end position="142"/>
    </location>
</feature>
<feature type="compositionally biased region" description="Low complexity" evidence="1">
    <location>
        <begin position="79"/>
        <end position="94"/>
    </location>
</feature>
<dbReference type="PANTHER" id="PTHR39606:SF1">
    <property type="entry name" value="CELL SURFACE PROTEIN"/>
    <property type="match status" value="1"/>
</dbReference>
<keyword evidence="3" id="KW-1185">Reference proteome</keyword>
<gene>
    <name evidence="2" type="ORF">ACET3X_000248</name>
</gene>
<feature type="compositionally biased region" description="Basic and acidic residues" evidence="1">
    <location>
        <begin position="99"/>
        <end position="111"/>
    </location>
</feature>
<evidence type="ECO:0000256" key="1">
    <source>
        <dbReference type="SAM" id="MobiDB-lite"/>
    </source>
</evidence>
<feature type="compositionally biased region" description="Polar residues" evidence="1">
    <location>
        <begin position="143"/>
        <end position="163"/>
    </location>
</feature>
<protein>
    <submittedName>
        <fullName evidence="2">Uncharacterized protein</fullName>
    </submittedName>
</protein>
<accession>A0ABR3UTY3</accession>
<dbReference type="PANTHER" id="PTHR39606">
    <property type="entry name" value="SURFACE PROTEIN, PUTATIVE-RELATED"/>
    <property type="match status" value="1"/>
</dbReference>
<sequence length="375" mass="40489">MTLGDSIRKGVGMVHGTGEAIRGNAMAIVDEASGDKASATKNQEIANKGVDEWDRGYRGHPTSAGVTPADTDAHREHMNTTGTTSTNYGSHNSNIGNKLDPRYDSDMDHRGTATSSTNAGPHSTNVGNKLDPRFDSDVDHRANPTSNVGAHLRSSLSTTQTDGTAEKDFGWQPSQGFGEAWHPPHEHQHGRHPPHEHRGSIGGSSGLQAANKLDPIFVAGPDEESMKYADHYNIHRLRGSISGASGLEAAQKLDPPEEVAGRLPDEVSARGPGYSQPDPSYYQPKPTHQSSVLNMLEAGADSEHYPPPNRAITEPVSQNDDRYENPSQSESGRCSPDSDDGLHRQSRRRSRKFSFQISKYLEALGDMSGSKRKGG</sequence>
<organism evidence="2 3">
    <name type="scientific">Alternaria dauci</name>
    <dbReference type="NCBI Taxonomy" id="48095"/>
    <lineage>
        <taxon>Eukaryota</taxon>
        <taxon>Fungi</taxon>
        <taxon>Dikarya</taxon>
        <taxon>Ascomycota</taxon>
        <taxon>Pezizomycotina</taxon>
        <taxon>Dothideomycetes</taxon>
        <taxon>Pleosporomycetidae</taxon>
        <taxon>Pleosporales</taxon>
        <taxon>Pleosporineae</taxon>
        <taxon>Pleosporaceae</taxon>
        <taxon>Alternaria</taxon>
        <taxon>Alternaria sect. Porri</taxon>
    </lineage>
</organism>
<evidence type="ECO:0000313" key="2">
    <source>
        <dbReference type="EMBL" id="KAL1799906.1"/>
    </source>
</evidence>
<name>A0ABR3UTY3_9PLEO</name>
<feature type="compositionally biased region" description="Polar residues" evidence="1">
    <location>
        <begin position="112"/>
        <end position="127"/>
    </location>
</feature>
<reference evidence="2 3" key="1">
    <citation type="submission" date="2024-09" db="EMBL/GenBank/DDBJ databases">
        <title>T2T genomes of carrot and Alternaria dauci and their utility for understanding host-pathogen interaction during carrot leaf blight disease.</title>
        <authorList>
            <person name="Liu W."/>
            <person name="Xu S."/>
            <person name="Ou C."/>
            <person name="Liu X."/>
            <person name="Zhuang F."/>
            <person name="Deng X.W."/>
        </authorList>
    </citation>
    <scope>NUCLEOTIDE SEQUENCE [LARGE SCALE GENOMIC DNA]</scope>
    <source>
        <strain evidence="2 3">A2016</strain>
    </source>
</reference>
<proteinExistence type="predicted"/>
<feature type="region of interest" description="Disordered" evidence="1">
    <location>
        <begin position="263"/>
        <end position="353"/>
    </location>
</feature>
<dbReference type="GeneID" id="96080570"/>
<dbReference type="RefSeq" id="XP_069310490.1">
    <property type="nucleotide sequence ID" value="XM_069447522.1"/>
</dbReference>
<feature type="region of interest" description="Disordered" evidence="1">
    <location>
        <begin position="52"/>
        <end position="208"/>
    </location>
</feature>
<evidence type="ECO:0000313" key="3">
    <source>
        <dbReference type="Proteomes" id="UP001578633"/>
    </source>
</evidence>
<comment type="caution">
    <text evidence="2">The sequence shown here is derived from an EMBL/GenBank/DDBJ whole genome shotgun (WGS) entry which is preliminary data.</text>
</comment>